<sequence>MITLTMDNGSCNDFKKISINFEHVETIEELAKSYFNWRTPTKKYKSIYERLLSIGSSRYDEFILYCHKLGY</sequence>
<proteinExistence type="predicted"/>
<organism evidence="1 2">
    <name type="scientific">Staphylococcus epidermidis</name>
    <dbReference type="NCBI Taxonomy" id="1282"/>
    <lineage>
        <taxon>Bacteria</taxon>
        <taxon>Bacillati</taxon>
        <taxon>Bacillota</taxon>
        <taxon>Bacilli</taxon>
        <taxon>Bacillales</taxon>
        <taxon>Staphylococcaceae</taxon>
        <taxon>Staphylococcus</taxon>
    </lineage>
</organism>
<dbReference type="RefSeq" id="WP_002504552.1">
    <property type="nucleotide sequence ID" value="NZ_CAXOOR010000013.1"/>
</dbReference>
<dbReference type="AlphaFoldDB" id="A0A509LT27"/>
<dbReference type="OrthoDB" id="9866086at2"/>
<evidence type="ECO:0000313" key="2">
    <source>
        <dbReference type="Proteomes" id="UP000648077"/>
    </source>
</evidence>
<gene>
    <name evidence="1" type="ORF">H3963_12400</name>
</gene>
<name>A0A509LT27_STAEP</name>
<dbReference type="EMBL" id="JACGQI010000031">
    <property type="protein sequence ID" value="MBF2231200.1"/>
    <property type="molecule type" value="Genomic_DNA"/>
</dbReference>
<evidence type="ECO:0000313" key="1">
    <source>
        <dbReference type="EMBL" id="MBF2231200.1"/>
    </source>
</evidence>
<comment type="caution">
    <text evidence="1">The sequence shown here is derived from an EMBL/GenBank/DDBJ whole genome shotgun (WGS) entry which is preliminary data.</text>
</comment>
<accession>A0A509LT27</accession>
<dbReference type="Proteomes" id="UP000648077">
    <property type="component" value="Unassembled WGS sequence"/>
</dbReference>
<protein>
    <submittedName>
        <fullName evidence="1">Uncharacterized protein</fullName>
    </submittedName>
</protein>
<reference evidence="1" key="1">
    <citation type="submission" date="2020-08" db="EMBL/GenBank/DDBJ databases">
        <title>Changes in the skin microbiome associated with squamous cell carcinoma in transplant recipients.</title>
        <authorList>
            <person name="Zaugg J."/>
            <person name="Krueger A."/>
            <person name="Lachner N."/>
        </authorList>
    </citation>
    <scope>NUCLEOTIDE SEQUENCE</scope>
    <source>
        <strain evidence="1">R5988</strain>
    </source>
</reference>